<dbReference type="InterPro" id="IPR014016">
    <property type="entry name" value="UvrD-like_ATP-bd"/>
</dbReference>
<dbReference type="PANTHER" id="PTHR11070:SF2">
    <property type="entry name" value="ATP-DEPENDENT DNA HELICASE SRS2"/>
    <property type="match status" value="1"/>
</dbReference>
<evidence type="ECO:0000256" key="2">
    <source>
        <dbReference type="ARBA" id="ARBA00022741"/>
    </source>
</evidence>
<dbReference type="InterPro" id="IPR013986">
    <property type="entry name" value="DExx_box_DNA_helicase_dom_sf"/>
</dbReference>
<name>A0A097STF1_9BACT</name>
<evidence type="ECO:0000259" key="13">
    <source>
        <dbReference type="PROSITE" id="PS51217"/>
    </source>
</evidence>
<keyword evidence="4 11" id="KW-0347">Helicase</keyword>
<feature type="binding site" evidence="11">
    <location>
        <begin position="27"/>
        <end position="34"/>
    </location>
    <ligand>
        <name>ATP</name>
        <dbReference type="ChEBI" id="CHEBI:30616"/>
    </ligand>
</feature>
<keyword evidence="7" id="KW-0413">Isomerase</keyword>
<evidence type="ECO:0000313" key="14">
    <source>
        <dbReference type="EMBL" id="AIV03852.1"/>
    </source>
</evidence>
<accession>A0A097STF1</accession>
<evidence type="ECO:0000256" key="11">
    <source>
        <dbReference type="PROSITE-ProRule" id="PRU00560"/>
    </source>
</evidence>
<dbReference type="PANTHER" id="PTHR11070">
    <property type="entry name" value="UVRD / RECB / PCRA DNA HELICASE FAMILY MEMBER"/>
    <property type="match status" value="1"/>
</dbReference>
<keyword evidence="15" id="KW-1185">Reference proteome</keyword>
<keyword evidence="5 11" id="KW-0067">ATP-binding</keyword>
<dbReference type="GO" id="GO:0033202">
    <property type="term" value="C:DNA helicase complex"/>
    <property type="evidence" value="ECO:0007669"/>
    <property type="project" value="TreeGrafter"/>
</dbReference>
<dbReference type="Gene3D" id="3.40.50.300">
    <property type="entry name" value="P-loop containing nucleotide triphosphate hydrolases"/>
    <property type="match status" value="2"/>
</dbReference>
<keyword evidence="2 11" id="KW-0547">Nucleotide-binding</keyword>
<comment type="similarity">
    <text evidence="1">Belongs to the helicase family. UvrD subfamily.</text>
</comment>
<dbReference type="AlphaFoldDB" id="A0A097STF1"/>
<dbReference type="GO" id="GO:0016887">
    <property type="term" value="F:ATP hydrolysis activity"/>
    <property type="evidence" value="ECO:0007669"/>
    <property type="project" value="RHEA"/>
</dbReference>
<evidence type="ECO:0000256" key="9">
    <source>
        <dbReference type="ARBA" id="ARBA00034808"/>
    </source>
</evidence>
<dbReference type="GO" id="GO:0005829">
    <property type="term" value="C:cytosol"/>
    <property type="evidence" value="ECO:0007669"/>
    <property type="project" value="TreeGrafter"/>
</dbReference>
<dbReference type="Pfam" id="PF13361">
    <property type="entry name" value="UvrD_C"/>
    <property type="match status" value="1"/>
</dbReference>
<evidence type="ECO:0000256" key="4">
    <source>
        <dbReference type="ARBA" id="ARBA00022806"/>
    </source>
</evidence>
<dbReference type="GO" id="GO:0000725">
    <property type="term" value="P:recombinational repair"/>
    <property type="evidence" value="ECO:0007669"/>
    <property type="project" value="TreeGrafter"/>
</dbReference>
<dbReference type="InterPro" id="IPR027417">
    <property type="entry name" value="P-loop_NTPase"/>
</dbReference>
<dbReference type="Pfam" id="PF00580">
    <property type="entry name" value="UvrD-helicase"/>
    <property type="match status" value="1"/>
</dbReference>
<dbReference type="Proteomes" id="UP000030066">
    <property type="component" value="Chromosome"/>
</dbReference>
<evidence type="ECO:0000256" key="7">
    <source>
        <dbReference type="ARBA" id="ARBA00023235"/>
    </source>
</evidence>
<evidence type="ECO:0000256" key="5">
    <source>
        <dbReference type="ARBA" id="ARBA00022840"/>
    </source>
</evidence>
<dbReference type="Gene3D" id="1.10.486.10">
    <property type="entry name" value="PCRA, domain 4"/>
    <property type="match status" value="1"/>
</dbReference>
<evidence type="ECO:0000256" key="6">
    <source>
        <dbReference type="ARBA" id="ARBA00023125"/>
    </source>
</evidence>
<dbReference type="eggNOG" id="COG0210">
    <property type="taxonomic scope" value="Bacteria"/>
</dbReference>
<evidence type="ECO:0000256" key="1">
    <source>
        <dbReference type="ARBA" id="ARBA00009922"/>
    </source>
</evidence>
<comment type="catalytic activity">
    <reaction evidence="10">
        <text>ATP + H2O = ADP + phosphate + H(+)</text>
        <dbReference type="Rhea" id="RHEA:13065"/>
        <dbReference type="ChEBI" id="CHEBI:15377"/>
        <dbReference type="ChEBI" id="CHEBI:15378"/>
        <dbReference type="ChEBI" id="CHEBI:30616"/>
        <dbReference type="ChEBI" id="CHEBI:43474"/>
        <dbReference type="ChEBI" id="CHEBI:456216"/>
        <dbReference type="EC" id="5.6.2.4"/>
    </reaction>
</comment>
<keyword evidence="6" id="KW-0238">DNA-binding</keyword>
<feature type="domain" description="UvrD-like helicase C-terminal" evidence="13">
    <location>
        <begin position="305"/>
        <end position="582"/>
    </location>
</feature>
<dbReference type="EC" id="5.6.2.4" evidence="9"/>
<dbReference type="STRING" id="1318617.MGM1_4870"/>
<dbReference type="Gene3D" id="1.10.10.160">
    <property type="match status" value="1"/>
</dbReference>
<keyword evidence="3 11" id="KW-0378">Hydrolase</keyword>
<dbReference type="CDD" id="cd17932">
    <property type="entry name" value="DEXQc_UvrD"/>
    <property type="match status" value="1"/>
</dbReference>
<dbReference type="PROSITE" id="PS51217">
    <property type="entry name" value="UVRD_HELICASE_CTER"/>
    <property type="match status" value="1"/>
</dbReference>
<evidence type="ECO:0000259" key="12">
    <source>
        <dbReference type="PROSITE" id="PS51198"/>
    </source>
</evidence>
<dbReference type="KEGG" id="mgj:MGM1_4870"/>
<dbReference type="EMBL" id="CP007711">
    <property type="protein sequence ID" value="AIV03852.1"/>
    <property type="molecule type" value="Genomic_DNA"/>
</dbReference>
<protein>
    <recommendedName>
        <fullName evidence="9">DNA 3'-5' helicase</fullName>
        <ecNumber evidence="9">5.6.2.4</ecNumber>
    </recommendedName>
</protein>
<comment type="catalytic activity">
    <reaction evidence="8">
        <text>Couples ATP hydrolysis with the unwinding of duplex DNA by translocating in the 3'-5' direction.</text>
        <dbReference type="EC" id="5.6.2.4"/>
    </reaction>
</comment>
<sequence>MSLNLNELNKQQIEAVEHVDGPILVVAGAGSGKTKVLTSRIAYLLDEVGIPDQQVLAITFTNRAAEEMRQRVGKLIQRGIKTSILTYHALCLRILREDIEYVHGKRDFNILDVEDRKQIISNIYKDWNLNDGFSKLIKPSLMFDIIDVVSSNECAFESDSIYVTSIEIDDIKQHFDQISKLNPKDQEYVIGIYREYIKRKKEINALDYNDLINGVYKLFKHNEEIVKKWKRRFNYILVDEFQDTDYFQFQILRYLVNENHNIFAVGDPDQTIYQWRGAYAGIFDDYINAFAPKQVLLEKNYRSTTNILTVANTLIENNVNRIPKYLISNISQNAPVIYYDGYSSSNEGSYIAKTITDLVKNKKYEYNDIMVLYRNNFLSRFIERSLIDAGIPYYIYGGFKFYERKEIKDLLAYLKLVNSPDDELSFIRVINRPKRNIGEETIQKIRTFAANKKINFMEAIKLKDDPEINWNTTKIHNFLTLMENIRLKIKDKKIHEGLTFIIAAIQYEDFIRSESLDNVAKSRLDNIKELIDSIKEYENTSEDPSLKNYLDSISLYTDSSSNDERYKNKNTVSLMTVHYAKGTERKVVFFSGLYQGVLPSNRSLEKNEVEEERRIAFVAITRAKELLYLTTNHGSMPKPSFPSQFINEIGHNNFQTVQSSYQPTSDLDLNWFDSSKSNDFSSMYSKEKTNQYHVGDNIVHTYFGKGIVVEVVNDMITIMFAKPHGKKTLVANHKAIKRILN</sequence>
<dbReference type="HOGENOM" id="CLU_004585_5_2_14"/>
<dbReference type="InterPro" id="IPR014017">
    <property type="entry name" value="DNA_helicase_UvrD-like_C"/>
</dbReference>
<evidence type="ECO:0000313" key="15">
    <source>
        <dbReference type="Proteomes" id="UP000030066"/>
    </source>
</evidence>
<dbReference type="SUPFAM" id="SSF52540">
    <property type="entry name" value="P-loop containing nucleoside triphosphate hydrolases"/>
    <property type="match status" value="1"/>
</dbReference>
<feature type="domain" description="UvrD-like helicase ATP-binding" evidence="12">
    <location>
        <begin position="6"/>
        <end position="304"/>
    </location>
</feature>
<dbReference type="InterPro" id="IPR000212">
    <property type="entry name" value="DNA_helicase_UvrD/REP"/>
</dbReference>
<evidence type="ECO:0000256" key="10">
    <source>
        <dbReference type="ARBA" id="ARBA00048988"/>
    </source>
</evidence>
<evidence type="ECO:0000256" key="8">
    <source>
        <dbReference type="ARBA" id="ARBA00034617"/>
    </source>
</evidence>
<evidence type="ECO:0000256" key="3">
    <source>
        <dbReference type="ARBA" id="ARBA00022801"/>
    </source>
</evidence>
<dbReference type="GO" id="GO:0043138">
    <property type="term" value="F:3'-5' DNA helicase activity"/>
    <property type="evidence" value="ECO:0007669"/>
    <property type="project" value="UniProtKB-EC"/>
</dbReference>
<organism evidence="14 15">
    <name type="scientific">Candidatus Malacoplasma girerdii</name>
    <dbReference type="NCBI Taxonomy" id="1318617"/>
    <lineage>
        <taxon>Bacteria</taxon>
        <taxon>Bacillati</taxon>
        <taxon>Mycoplasmatota</taxon>
        <taxon>Mycoplasmoidales</taxon>
        <taxon>Mycoplasmoidaceae</taxon>
        <taxon>Malacoplasma</taxon>
    </lineage>
</organism>
<dbReference type="PROSITE" id="PS51198">
    <property type="entry name" value="UVRD_HELICASE_ATP_BIND"/>
    <property type="match status" value="1"/>
</dbReference>
<gene>
    <name evidence="14" type="primary">pcrA</name>
    <name evidence="14" type="ORF">MGM1_4870</name>
</gene>
<dbReference type="GO" id="GO:0005524">
    <property type="term" value="F:ATP binding"/>
    <property type="evidence" value="ECO:0007669"/>
    <property type="project" value="UniProtKB-UniRule"/>
</dbReference>
<reference evidence="14 15" key="1">
    <citation type="journal article" date="2014" name="PLoS ONE">
        <title>An emerging Mycoplasma associated with trichomoniasis, vaginal infection and disease.</title>
        <authorList>
            <consortium name="Vaginal Microbiome Consortium"/>
            <person name="Fettweis J.M."/>
            <person name="Serrano M.G."/>
            <person name="Huang B."/>
            <person name="Brooks J.P."/>
            <person name="Glascock A.L."/>
            <person name="Sheth N.U."/>
            <person name="Strauss J.F.III."/>
            <person name="Jefferson K.K."/>
            <person name="Buck G.A."/>
        </authorList>
    </citation>
    <scope>NUCLEOTIDE SEQUENCE [LARGE SCALE GENOMIC DNA]</scope>
    <source>
        <strain evidence="14 15">VCU_M1</strain>
    </source>
</reference>
<dbReference type="GO" id="GO:0003677">
    <property type="term" value="F:DNA binding"/>
    <property type="evidence" value="ECO:0007669"/>
    <property type="project" value="UniProtKB-KW"/>
</dbReference>
<proteinExistence type="inferred from homology"/>